<evidence type="ECO:0000256" key="1">
    <source>
        <dbReference type="SAM" id="MobiDB-lite"/>
    </source>
</evidence>
<reference evidence="2" key="1">
    <citation type="submission" date="2020-02" db="EMBL/GenBank/DDBJ databases">
        <authorList>
            <person name="Meier V. D."/>
        </authorList>
    </citation>
    <scope>NUCLEOTIDE SEQUENCE</scope>
    <source>
        <strain evidence="2">AVDCRST_MAG56</strain>
    </source>
</reference>
<dbReference type="AlphaFoldDB" id="A0A6J4J1L2"/>
<sequence>GSFRTRATPRTRISAAWLRTLRPPVPFGAVRAPAQVPGPALRLPAPQQGVRVPRAARLPHR</sequence>
<feature type="non-terminal residue" evidence="2">
    <location>
        <position position="1"/>
    </location>
</feature>
<organism evidence="2">
    <name type="scientific">uncultured Cytophagales bacterium</name>
    <dbReference type="NCBI Taxonomy" id="158755"/>
    <lineage>
        <taxon>Bacteria</taxon>
        <taxon>Pseudomonadati</taxon>
        <taxon>Bacteroidota</taxon>
        <taxon>Sphingobacteriia</taxon>
        <taxon>Sphingobacteriales</taxon>
        <taxon>environmental samples</taxon>
    </lineage>
</organism>
<protein>
    <submittedName>
        <fullName evidence="2">Uncharacterized protein</fullName>
    </submittedName>
</protein>
<dbReference type="EMBL" id="CADCTQ010000238">
    <property type="protein sequence ID" value="CAA9265422.1"/>
    <property type="molecule type" value="Genomic_DNA"/>
</dbReference>
<gene>
    <name evidence="2" type="ORF">AVDCRST_MAG56-2738</name>
</gene>
<accession>A0A6J4J1L2</accession>
<feature type="region of interest" description="Disordered" evidence="1">
    <location>
        <begin position="38"/>
        <end position="61"/>
    </location>
</feature>
<evidence type="ECO:0000313" key="2">
    <source>
        <dbReference type="EMBL" id="CAA9265422.1"/>
    </source>
</evidence>
<name>A0A6J4J1L2_9SPHI</name>
<proteinExistence type="predicted"/>
<feature type="non-terminal residue" evidence="2">
    <location>
        <position position="61"/>
    </location>
</feature>